<dbReference type="PROSITE" id="PS50002">
    <property type="entry name" value="SH3"/>
    <property type="match status" value="1"/>
</dbReference>
<dbReference type="STRING" id="86630.A0A367JG41"/>
<keyword evidence="4" id="KW-1003">Cell membrane</keyword>
<dbReference type="Pfam" id="PF00018">
    <property type="entry name" value="SH3_1"/>
    <property type="match status" value="1"/>
</dbReference>
<organism evidence="13 14">
    <name type="scientific">Rhizopus azygosporus</name>
    <name type="common">Rhizopus microsporus var. azygosporus</name>
    <dbReference type="NCBI Taxonomy" id="86630"/>
    <lineage>
        <taxon>Eukaryota</taxon>
        <taxon>Fungi</taxon>
        <taxon>Fungi incertae sedis</taxon>
        <taxon>Mucoromycota</taxon>
        <taxon>Mucoromycotina</taxon>
        <taxon>Mucoromycetes</taxon>
        <taxon>Mucorales</taxon>
        <taxon>Mucorineae</taxon>
        <taxon>Rhizopodaceae</taxon>
        <taxon>Rhizopus</taxon>
    </lineage>
</organism>
<dbReference type="SMART" id="SM00326">
    <property type="entry name" value="SH3"/>
    <property type="match status" value="1"/>
</dbReference>
<evidence type="ECO:0000256" key="10">
    <source>
        <dbReference type="SAM" id="MobiDB-lite"/>
    </source>
</evidence>
<comment type="caution">
    <text evidence="13">The sequence shown here is derived from an EMBL/GenBank/DDBJ whole genome shotgun (WGS) entry which is preliminary data.</text>
</comment>
<dbReference type="Proteomes" id="UP000252139">
    <property type="component" value="Unassembled WGS sequence"/>
</dbReference>
<dbReference type="CDD" id="cd11855">
    <property type="entry name" value="SH3_Sho1p"/>
    <property type="match status" value="1"/>
</dbReference>
<comment type="similarity">
    <text evidence="2">Belongs to the SHO1 family.</text>
</comment>
<evidence type="ECO:0000256" key="7">
    <source>
        <dbReference type="ARBA" id="ARBA00023016"/>
    </source>
</evidence>
<feature type="transmembrane region" description="Helical" evidence="11">
    <location>
        <begin position="40"/>
        <end position="63"/>
    </location>
</feature>
<dbReference type="InterPro" id="IPR001452">
    <property type="entry name" value="SH3_domain"/>
</dbReference>
<evidence type="ECO:0000313" key="13">
    <source>
        <dbReference type="EMBL" id="RCH88913.1"/>
    </source>
</evidence>
<evidence type="ECO:0000256" key="2">
    <source>
        <dbReference type="ARBA" id="ARBA00009739"/>
    </source>
</evidence>
<dbReference type="GO" id="GO:0005886">
    <property type="term" value="C:plasma membrane"/>
    <property type="evidence" value="ECO:0007669"/>
    <property type="project" value="UniProtKB-SubCell"/>
</dbReference>
<dbReference type="EMBL" id="PJQL01001383">
    <property type="protein sequence ID" value="RCH88913.1"/>
    <property type="molecule type" value="Genomic_DNA"/>
</dbReference>
<feature type="transmembrane region" description="Helical" evidence="11">
    <location>
        <begin position="101"/>
        <end position="120"/>
    </location>
</feature>
<feature type="transmembrane region" description="Helical" evidence="11">
    <location>
        <begin position="69"/>
        <end position="89"/>
    </location>
</feature>
<keyword evidence="3 9" id="KW-0728">SH3 domain</keyword>
<comment type="subcellular location">
    <subcellularLocation>
        <location evidence="1">Cell membrane</location>
        <topology evidence="1">Multi-pass membrane protein</topology>
    </subcellularLocation>
</comment>
<evidence type="ECO:0000256" key="4">
    <source>
        <dbReference type="ARBA" id="ARBA00022475"/>
    </source>
</evidence>
<keyword evidence="5 11" id="KW-0812">Transmembrane</keyword>
<dbReference type="PRINTS" id="PR00452">
    <property type="entry name" value="SH3DOMAIN"/>
</dbReference>
<keyword evidence="14" id="KW-1185">Reference proteome</keyword>
<evidence type="ECO:0000259" key="12">
    <source>
        <dbReference type="PROSITE" id="PS50002"/>
    </source>
</evidence>
<evidence type="ECO:0000313" key="14">
    <source>
        <dbReference type="Proteomes" id="UP000252139"/>
    </source>
</evidence>
<dbReference type="SUPFAM" id="SSF50044">
    <property type="entry name" value="SH3-domain"/>
    <property type="match status" value="1"/>
</dbReference>
<dbReference type="InterPro" id="IPR035522">
    <property type="entry name" value="Sho1_SH3"/>
</dbReference>
<dbReference type="InterPro" id="IPR036028">
    <property type="entry name" value="SH3-like_dom_sf"/>
</dbReference>
<feature type="region of interest" description="Disordered" evidence="10">
    <location>
        <begin position="152"/>
        <end position="197"/>
    </location>
</feature>
<keyword evidence="8 11" id="KW-0472">Membrane</keyword>
<proteinExistence type="inferred from homology"/>
<evidence type="ECO:0000256" key="1">
    <source>
        <dbReference type="ARBA" id="ARBA00004651"/>
    </source>
</evidence>
<dbReference type="Gene3D" id="2.30.30.40">
    <property type="entry name" value="SH3 Domains"/>
    <property type="match status" value="1"/>
</dbReference>
<feature type="domain" description="SH3" evidence="12">
    <location>
        <begin position="198"/>
        <end position="259"/>
    </location>
</feature>
<evidence type="ECO:0000256" key="6">
    <source>
        <dbReference type="ARBA" id="ARBA00022989"/>
    </source>
</evidence>
<keyword evidence="7" id="KW-0346">Stress response</keyword>
<evidence type="ECO:0000256" key="8">
    <source>
        <dbReference type="ARBA" id="ARBA00023136"/>
    </source>
</evidence>
<dbReference type="OrthoDB" id="5983572at2759"/>
<accession>A0A367JG41</accession>
<sequence>MEDYNLSLTNPFVATTGALSAAAWLILFIGGCVAQFHGVIWWIIIYELLFVVGYMVVLGLGLLPSYHNMVYLFLAISIVYLTYVCQATLFDVNVSSGNRAAAAGAIILIIMQFLLAFLLTSPEESWFRSFGTRSMSYGGNLSHRFVNTVRPNRQTRDTGGVMSEKELPRHYNSNNNNNDTNRVDDEEEDIGVASSPRNQFEPATALHGYQGSADDPSELSFEKGELLEILDKRGNWWQARKQDGTTGIVPSNYVSYFFYLLYMIFIHFATSFNKAKH</sequence>
<evidence type="ECO:0000256" key="5">
    <source>
        <dbReference type="ARBA" id="ARBA00022692"/>
    </source>
</evidence>
<protein>
    <submittedName>
        <fullName evidence="13">Transmembrane osmosensor</fullName>
    </submittedName>
</protein>
<name>A0A367JG41_RHIAZ</name>
<reference evidence="13 14" key="1">
    <citation type="journal article" date="2018" name="G3 (Bethesda)">
        <title>Phylogenetic and Phylogenomic Definition of Rhizopus Species.</title>
        <authorList>
            <person name="Gryganskyi A.P."/>
            <person name="Golan J."/>
            <person name="Dolatabadi S."/>
            <person name="Mondo S."/>
            <person name="Robb S."/>
            <person name="Idnurm A."/>
            <person name="Muszewska A."/>
            <person name="Steczkiewicz K."/>
            <person name="Masonjones S."/>
            <person name="Liao H.L."/>
            <person name="Gajdeczka M.T."/>
            <person name="Anike F."/>
            <person name="Vuek A."/>
            <person name="Anishchenko I.M."/>
            <person name="Voigt K."/>
            <person name="de Hoog G.S."/>
            <person name="Smith M.E."/>
            <person name="Heitman J."/>
            <person name="Vilgalys R."/>
            <person name="Stajich J.E."/>
        </authorList>
    </citation>
    <scope>NUCLEOTIDE SEQUENCE [LARGE SCALE GENOMIC DNA]</scope>
    <source>
        <strain evidence="13 14">CBS 357.93</strain>
    </source>
</reference>
<dbReference type="AlphaFoldDB" id="A0A367JG41"/>
<keyword evidence="6 11" id="KW-1133">Transmembrane helix</keyword>
<evidence type="ECO:0000256" key="11">
    <source>
        <dbReference type="SAM" id="Phobius"/>
    </source>
</evidence>
<gene>
    <name evidence="13" type="primary">SHO1_4</name>
    <name evidence="13" type="ORF">CU097_005089</name>
</gene>
<feature type="transmembrane region" description="Helical" evidence="11">
    <location>
        <begin position="12"/>
        <end position="33"/>
    </location>
</feature>
<evidence type="ECO:0000256" key="9">
    <source>
        <dbReference type="PROSITE-ProRule" id="PRU00192"/>
    </source>
</evidence>
<evidence type="ECO:0000256" key="3">
    <source>
        <dbReference type="ARBA" id="ARBA00022443"/>
    </source>
</evidence>
<feature type="transmembrane region" description="Helical" evidence="11">
    <location>
        <begin position="253"/>
        <end position="272"/>
    </location>
</feature>